<dbReference type="AlphaFoldDB" id="A0A8J3D9U0"/>
<evidence type="ECO:0000313" key="7">
    <source>
        <dbReference type="Proteomes" id="UP000598271"/>
    </source>
</evidence>
<keyword evidence="2" id="KW-0201">Cytochrome c-type biogenesis</keyword>
<feature type="domain" description="Thioredoxin" evidence="5">
    <location>
        <begin position="14"/>
        <end position="182"/>
    </location>
</feature>
<dbReference type="SUPFAM" id="SSF52833">
    <property type="entry name" value="Thioredoxin-like"/>
    <property type="match status" value="1"/>
</dbReference>
<dbReference type="InterPro" id="IPR036249">
    <property type="entry name" value="Thioredoxin-like_sf"/>
</dbReference>
<dbReference type="Proteomes" id="UP000598271">
    <property type="component" value="Unassembled WGS sequence"/>
</dbReference>
<name>A0A8J3D9U0_9BACT</name>
<feature type="signal peptide" evidence="4">
    <location>
        <begin position="1"/>
        <end position="19"/>
    </location>
</feature>
<evidence type="ECO:0000256" key="3">
    <source>
        <dbReference type="ARBA" id="ARBA00023284"/>
    </source>
</evidence>
<dbReference type="InterPro" id="IPR050553">
    <property type="entry name" value="Thioredoxin_ResA/DsbE_sf"/>
</dbReference>
<dbReference type="GO" id="GO:0030313">
    <property type="term" value="C:cell envelope"/>
    <property type="evidence" value="ECO:0007669"/>
    <property type="project" value="UniProtKB-SubCell"/>
</dbReference>
<organism evidence="6 7">
    <name type="scientific">Persicitalea jodogahamensis</name>
    <dbReference type="NCBI Taxonomy" id="402147"/>
    <lineage>
        <taxon>Bacteria</taxon>
        <taxon>Pseudomonadati</taxon>
        <taxon>Bacteroidota</taxon>
        <taxon>Cytophagia</taxon>
        <taxon>Cytophagales</taxon>
        <taxon>Spirosomataceae</taxon>
        <taxon>Persicitalea</taxon>
    </lineage>
</organism>
<keyword evidence="4" id="KW-0732">Signal</keyword>
<feature type="chain" id="PRO_5035240517" evidence="4">
    <location>
        <begin position="20"/>
        <end position="183"/>
    </location>
</feature>
<keyword evidence="7" id="KW-1185">Reference proteome</keyword>
<comment type="subcellular location">
    <subcellularLocation>
        <location evidence="1">Cell envelope</location>
    </subcellularLocation>
</comment>
<evidence type="ECO:0000256" key="2">
    <source>
        <dbReference type="ARBA" id="ARBA00022748"/>
    </source>
</evidence>
<dbReference type="PANTHER" id="PTHR42852:SF13">
    <property type="entry name" value="PROTEIN DIPZ"/>
    <property type="match status" value="1"/>
</dbReference>
<sequence length="183" mass="20212">MKPALKYSFIALAAAVGSAAIYLSLRDTPSTDSEVAMESVADSPASANDPNSVYLTLSDLKGNMVAMDTSKLTFINVWATWCGPCNAEMPSIQSLYERYRDNPKMAFYIVSDEAPATVQNFLQKKNYELPFYLLNGDYPGPLSGNAIPRTYMVRNGQVLAEQVGAVNWNDPQIFKFIDEQLAM</sequence>
<dbReference type="RefSeq" id="WP_229580846.1">
    <property type="nucleotide sequence ID" value="NZ_BMXF01000002.1"/>
</dbReference>
<evidence type="ECO:0000313" key="6">
    <source>
        <dbReference type="EMBL" id="GHB71679.1"/>
    </source>
</evidence>
<dbReference type="GO" id="GO:0016491">
    <property type="term" value="F:oxidoreductase activity"/>
    <property type="evidence" value="ECO:0007669"/>
    <property type="project" value="InterPro"/>
</dbReference>
<dbReference type="InterPro" id="IPR013766">
    <property type="entry name" value="Thioredoxin_domain"/>
</dbReference>
<evidence type="ECO:0000256" key="1">
    <source>
        <dbReference type="ARBA" id="ARBA00004196"/>
    </source>
</evidence>
<protein>
    <submittedName>
        <fullName evidence="6">Thioredoxin</fullName>
    </submittedName>
</protein>
<evidence type="ECO:0000259" key="5">
    <source>
        <dbReference type="PROSITE" id="PS51352"/>
    </source>
</evidence>
<dbReference type="PROSITE" id="PS00194">
    <property type="entry name" value="THIOREDOXIN_1"/>
    <property type="match status" value="1"/>
</dbReference>
<evidence type="ECO:0000256" key="4">
    <source>
        <dbReference type="SAM" id="SignalP"/>
    </source>
</evidence>
<dbReference type="Pfam" id="PF08534">
    <property type="entry name" value="Redoxin"/>
    <property type="match status" value="1"/>
</dbReference>
<accession>A0A8J3D9U0</accession>
<dbReference type="InterPro" id="IPR013740">
    <property type="entry name" value="Redoxin"/>
</dbReference>
<dbReference type="GO" id="GO:0017004">
    <property type="term" value="P:cytochrome complex assembly"/>
    <property type="evidence" value="ECO:0007669"/>
    <property type="project" value="UniProtKB-KW"/>
</dbReference>
<dbReference type="Gene3D" id="3.40.30.10">
    <property type="entry name" value="Glutaredoxin"/>
    <property type="match status" value="1"/>
</dbReference>
<keyword evidence="3" id="KW-0676">Redox-active center</keyword>
<dbReference type="InterPro" id="IPR017937">
    <property type="entry name" value="Thioredoxin_CS"/>
</dbReference>
<gene>
    <name evidence="6" type="primary">resA</name>
    <name evidence="6" type="ORF">GCM10007390_26930</name>
</gene>
<dbReference type="CDD" id="cd02966">
    <property type="entry name" value="TlpA_like_family"/>
    <property type="match status" value="1"/>
</dbReference>
<dbReference type="EMBL" id="BMXF01000002">
    <property type="protein sequence ID" value="GHB71679.1"/>
    <property type="molecule type" value="Genomic_DNA"/>
</dbReference>
<dbReference type="PANTHER" id="PTHR42852">
    <property type="entry name" value="THIOL:DISULFIDE INTERCHANGE PROTEIN DSBE"/>
    <property type="match status" value="1"/>
</dbReference>
<dbReference type="PROSITE" id="PS51352">
    <property type="entry name" value="THIOREDOXIN_2"/>
    <property type="match status" value="1"/>
</dbReference>
<comment type="caution">
    <text evidence="6">The sequence shown here is derived from an EMBL/GenBank/DDBJ whole genome shotgun (WGS) entry which is preliminary data.</text>
</comment>
<reference evidence="6 7" key="1">
    <citation type="journal article" date="2014" name="Int. J. Syst. Evol. Microbiol.">
        <title>Complete genome sequence of Corynebacterium casei LMG S-19264T (=DSM 44701T), isolated from a smear-ripened cheese.</title>
        <authorList>
            <consortium name="US DOE Joint Genome Institute (JGI-PGF)"/>
            <person name="Walter F."/>
            <person name="Albersmeier A."/>
            <person name="Kalinowski J."/>
            <person name="Ruckert C."/>
        </authorList>
    </citation>
    <scope>NUCLEOTIDE SEQUENCE [LARGE SCALE GENOMIC DNA]</scope>
    <source>
        <strain evidence="6 7">KCTC 12866</strain>
    </source>
</reference>
<proteinExistence type="predicted"/>